<evidence type="ECO:0000313" key="2">
    <source>
        <dbReference type="EMBL" id="KAF2233768.1"/>
    </source>
</evidence>
<keyword evidence="3" id="KW-1185">Reference proteome</keyword>
<dbReference type="Proteomes" id="UP000800092">
    <property type="component" value="Unassembled WGS sequence"/>
</dbReference>
<evidence type="ECO:0000256" key="1">
    <source>
        <dbReference type="SAM" id="MobiDB-lite"/>
    </source>
</evidence>
<dbReference type="EMBL" id="ML991804">
    <property type="protein sequence ID" value="KAF2233768.1"/>
    <property type="molecule type" value="Genomic_DNA"/>
</dbReference>
<proteinExistence type="predicted"/>
<organism evidence="2 3">
    <name type="scientific">Viridothelium virens</name>
    <name type="common">Speckled blister lichen</name>
    <name type="synonym">Trypethelium virens</name>
    <dbReference type="NCBI Taxonomy" id="1048519"/>
    <lineage>
        <taxon>Eukaryota</taxon>
        <taxon>Fungi</taxon>
        <taxon>Dikarya</taxon>
        <taxon>Ascomycota</taxon>
        <taxon>Pezizomycotina</taxon>
        <taxon>Dothideomycetes</taxon>
        <taxon>Dothideomycetes incertae sedis</taxon>
        <taxon>Trypetheliales</taxon>
        <taxon>Trypetheliaceae</taxon>
        <taxon>Viridothelium</taxon>
    </lineage>
</organism>
<reference evidence="2" key="1">
    <citation type="journal article" date="2020" name="Stud. Mycol.">
        <title>101 Dothideomycetes genomes: a test case for predicting lifestyles and emergence of pathogens.</title>
        <authorList>
            <person name="Haridas S."/>
            <person name="Albert R."/>
            <person name="Binder M."/>
            <person name="Bloem J."/>
            <person name="Labutti K."/>
            <person name="Salamov A."/>
            <person name="Andreopoulos B."/>
            <person name="Baker S."/>
            <person name="Barry K."/>
            <person name="Bills G."/>
            <person name="Bluhm B."/>
            <person name="Cannon C."/>
            <person name="Castanera R."/>
            <person name="Culley D."/>
            <person name="Daum C."/>
            <person name="Ezra D."/>
            <person name="Gonzalez J."/>
            <person name="Henrissat B."/>
            <person name="Kuo A."/>
            <person name="Liang C."/>
            <person name="Lipzen A."/>
            <person name="Lutzoni F."/>
            <person name="Magnuson J."/>
            <person name="Mondo S."/>
            <person name="Nolan M."/>
            <person name="Ohm R."/>
            <person name="Pangilinan J."/>
            <person name="Park H.-J."/>
            <person name="Ramirez L."/>
            <person name="Alfaro M."/>
            <person name="Sun H."/>
            <person name="Tritt A."/>
            <person name="Yoshinaga Y."/>
            <person name="Zwiers L.-H."/>
            <person name="Turgeon B."/>
            <person name="Goodwin S."/>
            <person name="Spatafora J."/>
            <person name="Crous P."/>
            <person name="Grigoriev I."/>
        </authorList>
    </citation>
    <scope>NUCLEOTIDE SEQUENCE</scope>
    <source>
        <strain evidence="2">Tuck. ex Michener</strain>
    </source>
</reference>
<dbReference type="AlphaFoldDB" id="A0A6A6H7F5"/>
<accession>A0A6A6H7F5</accession>
<feature type="region of interest" description="Disordered" evidence="1">
    <location>
        <begin position="18"/>
        <end position="58"/>
    </location>
</feature>
<name>A0A6A6H7F5_VIRVR</name>
<protein>
    <submittedName>
        <fullName evidence="2">Uncharacterized protein</fullName>
    </submittedName>
</protein>
<gene>
    <name evidence="2" type="ORF">EV356DRAFT_196493</name>
</gene>
<sequence>MVAVLSVGLRVALPAYPRAAGQRSQRRQRNSREPASSWAGGHTDVHVSPADGDAPATGQPQALLRRFTTNHQPGAFPSYVCSLVTPHHRGIGALSRLLSALGTVLEGEVSAVQWPSSHIRPVRVCFVFATRRHLLISPACLEAGSTAVLMLART</sequence>
<evidence type="ECO:0000313" key="3">
    <source>
        <dbReference type="Proteomes" id="UP000800092"/>
    </source>
</evidence>